<protein>
    <submittedName>
        <fullName evidence="1">Uncharacterized protein</fullName>
    </submittedName>
</protein>
<dbReference type="Proteomes" id="UP001196097">
    <property type="component" value="Chromosome"/>
</dbReference>
<accession>A0ACD5IJU6</accession>
<evidence type="ECO:0000313" key="2">
    <source>
        <dbReference type="Proteomes" id="UP001196097"/>
    </source>
</evidence>
<sequence>MSSKTTTPDTWSVAITQQKMAAMISAGRRAKRRQPLFMLGIALIFMMVAGLAYSNSQGWQRRLVQRAAFSEQQAGQKLADSVAINLATMLQMHVRDLRFLAAMPL</sequence>
<organism evidence="1 2">
    <name type="scientific">Acidithiobacillus ferruginosus</name>
    <dbReference type="NCBI Taxonomy" id="3063951"/>
    <lineage>
        <taxon>Bacteria</taxon>
        <taxon>Pseudomonadati</taxon>
        <taxon>Pseudomonadota</taxon>
        <taxon>Acidithiobacillia</taxon>
        <taxon>Acidithiobacillales</taxon>
        <taxon>Acidithiobacillaceae</taxon>
        <taxon>Acidithiobacillus</taxon>
    </lineage>
</organism>
<dbReference type="EMBL" id="CP130946">
    <property type="protein sequence ID" value="XRP74098.1"/>
    <property type="molecule type" value="Genomic_DNA"/>
</dbReference>
<keyword evidence="2" id="KW-1185">Reference proteome</keyword>
<name>A0ACD5IJU6_9PROT</name>
<proteinExistence type="predicted"/>
<reference evidence="1 2" key="1">
    <citation type="journal article" date="2021" name="ISME J.">
        <title>Genomic evolution of the class Acidithiobacillia: deep-branching Proteobacteria living in extreme acidic conditions.</title>
        <authorList>
            <person name="Moya-Beltran A."/>
            <person name="Beard S."/>
            <person name="Rojas-Villalobos C."/>
            <person name="Issotta F."/>
            <person name="Gallardo Y."/>
            <person name="Ulloa R."/>
            <person name="Giaveno A."/>
            <person name="Degli Esposti M."/>
            <person name="Johnson D.B."/>
            <person name="Quatrini R."/>
        </authorList>
    </citation>
    <scope>NUCLEOTIDE SEQUENCE [LARGE SCALE GENOMIC DNA]</scope>
    <source>
        <strain evidence="1 2">CF3</strain>
    </source>
</reference>
<gene>
    <name evidence="1" type="ORF">HF292_005455</name>
</gene>
<evidence type="ECO:0000313" key="1">
    <source>
        <dbReference type="EMBL" id="XRP74098.1"/>
    </source>
</evidence>